<dbReference type="RefSeq" id="WP_238206015.1">
    <property type="nucleotide sequence ID" value="NZ_BPQF01000029.1"/>
</dbReference>
<dbReference type="AlphaFoldDB" id="A0A679J0G8"/>
<name>A0A679J0G8_9HYPH</name>
<protein>
    <submittedName>
        <fullName evidence="2">Uncharacterized protein</fullName>
    </submittedName>
</protein>
<gene>
    <name evidence="2" type="ORF">MBUL_02758</name>
    <name evidence="3" type="ORF">OICFNHDK_4340</name>
</gene>
<accession>A0A679J0G8</accession>
<evidence type="ECO:0000313" key="2">
    <source>
        <dbReference type="EMBL" id="CAA2104546.1"/>
    </source>
</evidence>
<keyword evidence="4" id="KW-1185">Reference proteome</keyword>
<dbReference type="EMBL" id="BPQF01000029">
    <property type="protein sequence ID" value="GJD41856.1"/>
    <property type="molecule type" value="Genomic_DNA"/>
</dbReference>
<reference evidence="3" key="3">
    <citation type="submission" date="2021-08" db="EMBL/GenBank/DDBJ databases">
        <authorList>
            <person name="Tani A."/>
            <person name="Ola A."/>
            <person name="Ogura Y."/>
            <person name="Katsura K."/>
            <person name="Hayashi T."/>
        </authorList>
    </citation>
    <scope>NUCLEOTIDE SEQUENCE</scope>
    <source>
        <strain evidence="3">DSM 21893</strain>
    </source>
</reference>
<sequence>MNGRGMQSYRVKATDWRRMPGQGTVVLIRAPFDRHAVGDVITIYTEGVGEDAGRETAGHWKVTGKEGSVGFAMSALIVRLAKLEEVHSPEPDPTTMSEADRLKEAARQIYAITGHLAGCIGLERNGVNELRDKLYRLKATIVGIEFEPDCEHRWDWPDGTTRHGRPPEGDRA</sequence>
<reference evidence="3" key="1">
    <citation type="journal article" date="2016" name="Front. Microbiol.">
        <title>Genome Sequence of the Piezophilic, Mesophilic Sulfate-Reducing Bacterium Desulfovibrio indicus J2T.</title>
        <authorList>
            <person name="Cao J."/>
            <person name="Maignien L."/>
            <person name="Shao Z."/>
            <person name="Alain K."/>
            <person name="Jebbar M."/>
        </authorList>
    </citation>
    <scope>NUCLEOTIDE SEQUENCE</scope>
    <source>
        <strain evidence="3">DSM 21893</strain>
    </source>
</reference>
<evidence type="ECO:0000313" key="3">
    <source>
        <dbReference type="EMBL" id="GJD41856.1"/>
    </source>
</evidence>
<proteinExistence type="predicted"/>
<dbReference type="Proteomes" id="UP001055307">
    <property type="component" value="Unassembled WGS sequence"/>
</dbReference>
<feature type="region of interest" description="Disordered" evidence="1">
    <location>
        <begin position="153"/>
        <end position="172"/>
    </location>
</feature>
<evidence type="ECO:0000313" key="4">
    <source>
        <dbReference type="Proteomes" id="UP001055307"/>
    </source>
</evidence>
<evidence type="ECO:0000256" key="1">
    <source>
        <dbReference type="SAM" id="MobiDB-lite"/>
    </source>
</evidence>
<reference evidence="2" key="2">
    <citation type="submission" date="2019-12" db="EMBL/GenBank/DDBJ databases">
        <authorList>
            <person name="Cremers G."/>
        </authorList>
    </citation>
    <scope>NUCLEOTIDE SEQUENCE</scope>
    <source>
        <strain evidence="2">Mbul1</strain>
    </source>
</reference>
<organism evidence="2">
    <name type="scientific">Methylobacterium bullatum</name>
    <dbReference type="NCBI Taxonomy" id="570505"/>
    <lineage>
        <taxon>Bacteria</taxon>
        <taxon>Pseudomonadati</taxon>
        <taxon>Pseudomonadota</taxon>
        <taxon>Alphaproteobacteria</taxon>
        <taxon>Hyphomicrobiales</taxon>
        <taxon>Methylobacteriaceae</taxon>
        <taxon>Methylobacterium</taxon>
    </lineage>
</organism>
<dbReference type="EMBL" id="LR743504">
    <property type="protein sequence ID" value="CAA2104546.1"/>
    <property type="molecule type" value="Genomic_DNA"/>
</dbReference>